<evidence type="ECO:0000256" key="9">
    <source>
        <dbReference type="SAM" id="SignalP"/>
    </source>
</evidence>
<organism evidence="10 11">
    <name type="scientific">Nezara viridula</name>
    <name type="common">Southern green stink bug</name>
    <name type="synonym">Cimex viridulus</name>
    <dbReference type="NCBI Taxonomy" id="85310"/>
    <lineage>
        <taxon>Eukaryota</taxon>
        <taxon>Metazoa</taxon>
        <taxon>Ecdysozoa</taxon>
        <taxon>Arthropoda</taxon>
        <taxon>Hexapoda</taxon>
        <taxon>Insecta</taxon>
        <taxon>Pterygota</taxon>
        <taxon>Neoptera</taxon>
        <taxon>Paraneoptera</taxon>
        <taxon>Hemiptera</taxon>
        <taxon>Heteroptera</taxon>
        <taxon>Panheteroptera</taxon>
        <taxon>Pentatomomorpha</taxon>
        <taxon>Pentatomoidea</taxon>
        <taxon>Pentatomidae</taxon>
        <taxon>Pentatominae</taxon>
        <taxon>Nezara</taxon>
    </lineage>
</organism>
<evidence type="ECO:0000256" key="5">
    <source>
        <dbReference type="ARBA" id="ARBA00022989"/>
    </source>
</evidence>
<evidence type="ECO:0000256" key="8">
    <source>
        <dbReference type="ARBA" id="ARBA00023288"/>
    </source>
</evidence>
<proteinExistence type="predicted"/>
<evidence type="ECO:0000256" key="3">
    <source>
        <dbReference type="ARBA" id="ARBA00022692"/>
    </source>
</evidence>
<dbReference type="GO" id="GO:0032222">
    <property type="term" value="P:regulation of synaptic transmission, cholinergic"/>
    <property type="evidence" value="ECO:0007669"/>
    <property type="project" value="InterPro"/>
</dbReference>
<dbReference type="GO" id="GO:0098552">
    <property type="term" value="C:side of membrane"/>
    <property type="evidence" value="ECO:0007669"/>
    <property type="project" value="UniProtKB-KW"/>
</dbReference>
<name>A0A9P0HEC7_NEZVI</name>
<evidence type="ECO:0000256" key="2">
    <source>
        <dbReference type="ARBA" id="ARBA00022622"/>
    </source>
</evidence>
<dbReference type="GO" id="GO:0030431">
    <property type="term" value="P:sleep"/>
    <property type="evidence" value="ECO:0007669"/>
    <property type="project" value="InterPro"/>
</dbReference>
<sequence>MANKISFFAEVFALCLILHISTVSAIYCFQCNSLFNPECENIQPNDTSSEHYKLCDPNEAVGKEIFCRKLVQTIYDRGGMVRVIRKCGWEMHKRDCYVVSNKGHQDVSCQCFQDGCNAASHGYTKPTYLLLFPLICLYLYR</sequence>
<comment type="subcellular location">
    <subcellularLocation>
        <location evidence="1">Membrane</location>
        <topology evidence="1">Lipid-anchor</topology>
        <topology evidence="1">GPI-anchor</topology>
    </subcellularLocation>
</comment>
<dbReference type="Proteomes" id="UP001152798">
    <property type="component" value="Chromosome 4"/>
</dbReference>
<evidence type="ECO:0000256" key="7">
    <source>
        <dbReference type="ARBA" id="ARBA00023180"/>
    </source>
</evidence>
<dbReference type="AlphaFoldDB" id="A0A9P0HEC7"/>
<gene>
    <name evidence="10" type="ORF">NEZAVI_LOCUS9682</name>
</gene>
<keyword evidence="6" id="KW-0472">Membrane</keyword>
<evidence type="ECO:0000256" key="4">
    <source>
        <dbReference type="ARBA" id="ARBA00022729"/>
    </source>
</evidence>
<dbReference type="InterPro" id="IPR050975">
    <property type="entry name" value="Sleep_regulator"/>
</dbReference>
<keyword evidence="7" id="KW-0325">Glycoprotein</keyword>
<feature type="signal peptide" evidence="9">
    <location>
        <begin position="1"/>
        <end position="25"/>
    </location>
</feature>
<keyword evidence="11" id="KW-1185">Reference proteome</keyword>
<reference evidence="10" key="1">
    <citation type="submission" date="2022-01" db="EMBL/GenBank/DDBJ databases">
        <authorList>
            <person name="King R."/>
        </authorList>
    </citation>
    <scope>NUCLEOTIDE SEQUENCE</scope>
</reference>
<keyword evidence="4 9" id="KW-0732">Signal</keyword>
<feature type="chain" id="PRO_5040158172" description="Protein sleepless" evidence="9">
    <location>
        <begin position="26"/>
        <end position="141"/>
    </location>
</feature>
<evidence type="ECO:0000313" key="10">
    <source>
        <dbReference type="EMBL" id="CAH1400443.1"/>
    </source>
</evidence>
<keyword evidence="3" id="KW-0812">Transmembrane</keyword>
<accession>A0A9P0HEC7</accession>
<dbReference type="PANTHER" id="PTHR33562:SF23">
    <property type="entry name" value="PROTEIN QUIVER"/>
    <property type="match status" value="1"/>
</dbReference>
<dbReference type="PANTHER" id="PTHR33562">
    <property type="entry name" value="ATILLA, ISOFORM B-RELATED-RELATED"/>
    <property type="match status" value="1"/>
</dbReference>
<keyword evidence="5" id="KW-1133">Transmembrane helix</keyword>
<dbReference type="OrthoDB" id="6420171at2759"/>
<evidence type="ECO:0000313" key="11">
    <source>
        <dbReference type="Proteomes" id="UP001152798"/>
    </source>
</evidence>
<evidence type="ECO:0008006" key="12">
    <source>
        <dbReference type="Google" id="ProtNLM"/>
    </source>
</evidence>
<dbReference type="InterPro" id="IPR031424">
    <property type="entry name" value="QVR-like"/>
</dbReference>
<evidence type="ECO:0000256" key="6">
    <source>
        <dbReference type="ARBA" id="ARBA00023136"/>
    </source>
</evidence>
<keyword evidence="8" id="KW-0449">Lipoprotein</keyword>
<evidence type="ECO:0000256" key="1">
    <source>
        <dbReference type="ARBA" id="ARBA00004589"/>
    </source>
</evidence>
<dbReference type="Pfam" id="PF17064">
    <property type="entry name" value="QVR"/>
    <property type="match status" value="1"/>
</dbReference>
<protein>
    <recommendedName>
        <fullName evidence="12">Protein sleepless</fullName>
    </recommendedName>
</protein>
<dbReference type="EMBL" id="OV725080">
    <property type="protein sequence ID" value="CAH1400443.1"/>
    <property type="molecule type" value="Genomic_DNA"/>
</dbReference>
<keyword evidence="2" id="KW-0336">GPI-anchor</keyword>